<protein>
    <submittedName>
        <fullName evidence="1">Uncharacterized protein</fullName>
    </submittedName>
</protein>
<proteinExistence type="predicted"/>
<organism evidence="1">
    <name type="scientific">Hungatella hathewayi</name>
    <dbReference type="NCBI Taxonomy" id="154046"/>
    <lineage>
        <taxon>Bacteria</taxon>
        <taxon>Bacillati</taxon>
        <taxon>Bacillota</taxon>
        <taxon>Clostridia</taxon>
        <taxon>Lachnospirales</taxon>
        <taxon>Lachnospiraceae</taxon>
        <taxon>Hungatella</taxon>
    </lineage>
</organism>
<evidence type="ECO:0000313" key="1">
    <source>
        <dbReference type="EMBL" id="VYU84002.1"/>
    </source>
</evidence>
<dbReference type="EMBL" id="CACRUH010000101">
    <property type="protein sequence ID" value="VYU84002.1"/>
    <property type="molecule type" value="Genomic_DNA"/>
</dbReference>
<dbReference type="AlphaFoldDB" id="A0A6N3I481"/>
<sequence>MNIKLFPKAQLESLWKKTKANYINGVEPPPLCLRCGQPLRSELASNARSRYIDVSICINCGTDEALRDAQGRLFPLLDWQAVKNGLPELDMNGPLILLTPACSFPNVFEQTKKVGNSDLPYPVSEVVYSRSDYDGYRWWSKWFDCQKERPSKILSREIDQFHNALFRMPEFKTLDTMCKLCRCAQPTSSSSEFNLYSETEHFFIWLRLITRFRDYNLYVHYYAKQV</sequence>
<dbReference type="RefSeq" id="WP_320951858.1">
    <property type="nucleotide sequence ID" value="NZ_CACRUH010000101.1"/>
</dbReference>
<name>A0A6N3I481_9FIRM</name>
<accession>A0A6N3I481</accession>
<reference evidence="1" key="1">
    <citation type="submission" date="2019-11" db="EMBL/GenBank/DDBJ databases">
        <authorList>
            <person name="Feng L."/>
        </authorList>
    </citation>
    <scope>NUCLEOTIDE SEQUENCE</scope>
    <source>
        <strain evidence="1">ChathewayiLFYP18</strain>
    </source>
</reference>
<gene>
    <name evidence="1" type="ORF">CHLFYP18_04782</name>
</gene>